<organism evidence="6 7">
    <name type="scientific">Plebeiibacterium marinum</name>
    <dbReference type="NCBI Taxonomy" id="2992111"/>
    <lineage>
        <taxon>Bacteria</taxon>
        <taxon>Pseudomonadati</taxon>
        <taxon>Bacteroidota</taxon>
        <taxon>Bacteroidia</taxon>
        <taxon>Marinilabiliales</taxon>
        <taxon>Marinilabiliaceae</taxon>
        <taxon>Plebeiibacterium</taxon>
    </lineage>
</organism>
<keyword evidence="3" id="KW-0408">Iron</keyword>
<evidence type="ECO:0000256" key="1">
    <source>
        <dbReference type="ARBA" id="ARBA00022485"/>
    </source>
</evidence>
<dbReference type="RefSeq" id="WP_301200387.1">
    <property type="nucleotide sequence ID" value="NZ_JAPDPI010000028.1"/>
</dbReference>
<protein>
    <submittedName>
        <fullName evidence="6">4Fe-4S binding protein</fullName>
    </submittedName>
</protein>
<name>A0AAE3MFN5_9BACT</name>
<feature type="domain" description="4Fe-4S ferredoxin-type" evidence="5">
    <location>
        <begin position="32"/>
        <end position="57"/>
    </location>
</feature>
<evidence type="ECO:0000313" key="7">
    <source>
        <dbReference type="Proteomes" id="UP001207408"/>
    </source>
</evidence>
<dbReference type="GO" id="GO:0051539">
    <property type="term" value="F:4 iron, 4 sulfur cluster binding"/>
    <property type="evidence" value="ECO:0007669"/>
    <property type="project" value="UniProtKB-KW"/>
</dbReference>
<dbReference type="PANTHER" id="PTHR24960">
    <property type="entry name" value="PHOTOSYSTEM I IRON-SULFUR CENTER-RELATED"/>
    <property type="match status" value="1"/>
</dbReference>
<dbReference type="InterPro" id="IPR017900">
    <property type="entry name" value="4Fe4S_Fe_S_CS"/>
</dbReference>
<evidence type="ECO:0000256" key="4">
    <source>
        <dbReference type="ARBA" id="ARBA00023014"/>
    </source>
</evidence>
<dbReference type="Pfam" id="PF13237">
    <property type="entry name" value="Fer4_10"/>
    <property type="match status" value="1"/>
</dbReference>
<evidence type="ECO:0000259" key="5">
    <source>
        <dbReference type="PROSITE" id="PS51379"/>
    </source>
</evidence>
<feature type="domain" description="4Fe-4S ferredoxin-type" evidence="5">
    <location>
        <begin position="2"/>
        <end position="31"/>
    </location>
</feature>
<dbReference type="GO" id="GO:0046872">
    <property type="term" value="F:metal ion binding"/>
    <property type="evidence" value="ECO:0007669"/>
    <property type="project" value="UniProtKB-KW"/>
</dbReference>
<proteinExistence type="predicted"/>
<reference evidence="6" key="1">
    <citation type="submission" date="2022-10" db="EMBL/GenBank/DDBJ databases">
        <authorList>
            <person name="Yu W.X."/>
        </authorList>
    </citation>
    <scope>NUCLEOTIDE SEQUENCE</scope>
    <source>
        <strain evidence="6">D04</strain>
    </source>
</reference>
<dbReference type="InterPro" id="IPR017896">
    <property type="entry name" value="4Fe4S_Fe-S-bd"/>
</dbReference>
<keyword evidence="7" id="KW-1185">Reference proteome</keyword>
<sequence length="57" mass="6062">MEYPVVNKEECTGCGVCVEVCPMAAIELIDGKAQINNEKCRNCGLCLGECPVGAIKD</sequence>
<evidence type="ECO:0000313" key="6">
    <source>
        <dbReference type="EMBL" id="MCW3806706.1"/>
    </source>
</evidence>
<accession>A0AAE3MFN5</accession>
<comment type="caution">
    <text evidence="6">The sequence shown here is derived from an EMBL/GenBank/DDBJ whole genome shotgun (WGS) entry which is preliminary data.</text>
</comment>
<dbReference type="EMBL" id="JAPDPI010000028">
    <property type="protein sequence ID" value="MCW3806706.1"/>
    <property type="molecule type" value="Genomic_DNA"/>
</dbReference>
<evidence type="ECO:0000256" key="3">
    <source>
        <dbReference type="ARBA" id="ARBA00023004"/>
    </source>
</evidence>
<dbReference type="InterPro" id="IPR050157">
    <property type="entry name" value="PSI_iron-sulfur_center"/>
</dbReference>
<dbReference type="SUPFAM" id="SSF54862">
    <property type="entry name" value="4Fe-4S ferredoxins"/>
    <property type="match status" value="1"/>
</dbReference>
<evidence type="ECO:0000256" key="2">
    <source>
        <dbReference type="ARBA" id="ARBA00022723"/>
    </source>
</evidence>
<gene>
    <name evidence="6" type="ORF">OM074_13805</name>
</gene>
<dbReference type="Proteomes" id="UP001207408">
    <property type="component" value="Unassembled WGS sequence"/>
</dbReference>
<keyword evidence="2" id="KW-0479">Metal-binding</keyword>
<dbReference type="PANTHER" id="PTHR24960:SF79">
    <property type="entry name" value="PHOTOSYSTEM I IRON-SULFUR CENTER"/>
    <property type="match status" value="1"/>
</dbReference>
<dbReference type="PROSITE" id="PS00198">
    <property type="entry name" value="4FE4S_FER_1"/>
    <property type="match status" value="2"/>
</dbReference>
<dbReference type="PROSITE" id="PS51379">
    <property type="entry name" value="4FE4S_FER_2"/>
    <property type="match status" value="2"/>
</dbReference>
<keyword evidence="1" id="KW-0004">4Fe-4S</keyword>
<dbReference type="AlphaFoldDB" id="A0AAE3MFN5"/>
<keyword evidence="4" id="KW-0411">Iron-sulfur</keyword>
<dbReference type="Gene3D" id="3.30.70.20">
    <property type="match status" value="1"/>
</dbReference>